<dbReference type="HOGENOM" id="CLU_1387874_0_0_10"/>
<gene>
    <name evidence="1" type="ORF">BACPLE_00982</name>
</gene>
<dbReference type="Proteomes" id="UP000003452">
    <property type="component" value="Unassembled WGS sequence"/>
</dbReference>
<organism evidence="1 2">
    <name type="scientific">Phocaeicola plebeius (strain DSM 17135 / JCM 12973 / CCUG 54634 / M2)</name>
    <name type="common">Bacteroides plebeius</name>
    <dbReference type="NCBI Taxonomy" id="484018"/>
    <lineage>
        <taxon>Bacteria</taxon>
        <taxon>Pseudomonadati</taxon>
        <taxon>Bacteroidota</taxon>
        <taxon>Bacteroidia</taxon>
        <taxon>Bacteroidales</taxon>
        <taxon>Bacteroidaceae</taxon>
        <taxon>Phocaeicola</taxon>
    </lineage>
</organism>
<dbReference type="eggNOG" id="ENOG5030N9V">
    <property type="taxonomic scope" value="Bacteria"/>
</dbReference>
<comment type="caution">
    <text evidence="1">The sequence shown here is derived from an EMBL/GenBank/DDBJ whole genome shotgun (WGS) entry which is preliminary data.</text>
</comment>
<reference evidence="1 2" key="1">
    <citation type="submission" date="2008-08" db="EMBL/GenBank/DDBJ databases">
        <title>Draft genome sequence of Bacteroides plebeius (DSM 17135).</title>
        <authorList>
            <person name="Sudarsanam P."/>
            <person name="Ley R."/>
            <person name="Guruge J."/>
            <person name="Turnbaugh P.J."/>
            <person name="Mahowald M."/>
            <person name="Liep D."/>
            <person name="Gordon J."/>
        </authorList>
    </citation>
    <scope>NUCLEOTIDE SEQUENCE [LARGE SCALE GENOMIC DNA]</scope>
    <source>
        <strain evidence="2">DSM 17135 / JCM 12973 / M2</strain>
    </source>
</reference>
<dbReference type="AlphaFoldDB" id="B5CW92"/>
<evidence type="ECO:0000313" key="1">
    <source>
        <dbReference type="EMBL" id="EDY96539.1"/>
    </source>
</evidence>
<protein>
    <submittedName>
        <fullName evidence="1">Uncharacterized protein</fullName>
    </submittedName>
</protein>
<name>B5CW92_PHOPM</name>
<sequence>MTHAICLQAQEQFKILFLNESPIEIGGKYCQENDIFNSKDKIVWKNDKQVMKVLNLTNQRQSILAARGFKNGKHRTISSYLTQNKRLSTRDSEALLLPQLKDYLSNTFYLIDSICVKTLVPMDYNHFFYADYHYKGEVIHKRLPITSNGFLIDFSLYIIDGDSIPPFETNVDIFYYDKLKEEVIPITNKMHIVPIE</sequence>
<evidence type="ECO:0000313" key="2">
    <source>
        <dbReference type="Proteomes" id="UP000003452"/>
    </source>
</evidence>
<accession>B5CW92</accession>
<proteinExistence type="predicted"/>
<reference evidence="1 2" key="2">
    <citation type="submission" date="2008-08" db="EMBL/GenBank/DDBJ databases">
        <authorList>
            <person name="Fulton L."/>
            <person name="Clifton S."/>
            <person name="Fulton B."/>
            <person name="Xu J."/>
            <person name="Minx P."/>
            <person name="Pepin K.H."/>
            <person name="Johnson M."/>
            <person name="Thiruvilangam P."/>
            <person name="Bhonagiri V."/>
            <person name="Nash W.E."/>
            <person name="Mardis E.R."/>
            <person name="Wilson R.K."/>
        </authorList>
    </citation>
    <scope>NUCLEOTIDE SEQUENCE [LARGE SCALE GENOMIC DNA]</scope>
    <source>
        <strain evidence="2">DSM 17135 / JCM 12973 / M2</strain>
    </source>
</reference>
<dbReference type="EMBL" id="ABQC02000012">
    <property type="protein sequence ID" value="EDY96539.1"/>
    <property type="molecule type" value="Genomic_DNA"/>
</dbReference>